<evidence type="ECO:0000313" key="3">
    <source>
        <dbReference type="Proteomes" id="UP000790580"/>
    </source>
</evidence>
<feature type="transmembrane region" description="Helical" evidence="1">
    <location>
        <begin position="58"/>
        <end position="80"/>
    </location>
</feature>
<dbReference type="CDD" id="cd21809">
    <property type="entry name" value="ABC-2_lan_permease-like"/>
    <property type="match status" value="1"/>
</dbReference>
<protein>
    <submittedName>
        <fullName evidence="2">ABC transporter permease</fullName>
    </submittedName>
</protein>
<feature type="transmembrane region" description="Helical" evidence="1">
    <location>
        <begin position="146"/>
        <end position="164"/>
    </location>
</feature>
<feature type="transmembrane region" description="Helical" evidence="1">
    <location>
        <begin position="209"/>
        <end position="229"/>
    </location>
</feature>
<keyword evidence="1" id="KW-0812">Transmembrane</keyword>
<keyword evidence="1" id="KW-0472">Membrane</keyword>
<proteinExistence type="predicted"/>
<keyword evidence="1" id="KW-1133">Transmembrane helix</keyword>
<dbReference type="PANTHER" id="PTHR37305:SF1">
    <property type="entry name" value="MEMBRANE PROTEIN"/>
    <property type="match status" value="1"/>
</dbReference>
<evidence type="ECO:0000256" key="1">
    <source>
        <dbReference type="SAM" id="Phobius"/>
    </source>
</evidence>
<gene>
    <name evidence="2" type="ORF">KS407_09495</name>
</gene>
<dbReference type="EMBL" id="JAHQCR010000041">
    <property type="protein sequence ID" value="MBU9721675.1"/>
    <property type="molecule type" value="Genomic_DNA"/>
</dbReference>
<dbReference type="Proteomes" id="UP000790580">
    <property type="component" value="Unassembled WGS sequence"/>
</dbReference>
<sequence>MILKLLQGEFKKLKVGMWILVFLGPIGIFALQAVNFAVRYDWLIAQDREPWQMLLHQINIFLTPAILLGTALLASLIAGMEHETGAWRRVLTLPISRISVYFTKFIVTGILLFISTCLTFGGTIIFGYVFSWEQSIPYGEILINSFYPYFAALPVLGLQLWLSVTMKNQGSPLTFGITGAVVSLYLYGGPEWLIWKWPYLENQWDIPEISVLLGVIVGLLSLVVGAIDFNRRDVN</sequence>
<feature type="transmembrane region" description="Helical" evidence="1">
    <location>
        <begin position="171"/>
        <end position="189"/>
    </location>
</feature>
<dbReference type="RefSeq" id="WP_088073180.1">
    <property type="nucleotide sequence ID" value="NZ_JAHQCR010000041.1"/>
</dbReference>
<comment type="caution">
    <text evidence="2">The sequence shown here is derived from an EMBL/GenBank/DDBJ whole genome shotgun (WGS) entry which is preliminary data.</text>
</comment>
<dbReference type="PANTHER" id="PTHR37305">
    <property type="entry name" value="INTEGRAL MEMBRANE PROTEIN-RELATED"/>
    <property type="match status" value="1"/>
</dbReference>
<feature type="transmembrane region" description="Helical" evidence="1">
    <location>
        <begin position="15"/>
        <end position="38"/>
    </location>
</feature>
<organism evidence="2 3">
    <name type="scientific">Evansella alkalicola</name>
    <dbReference type="NCBI Taxonomy" id="745819"/>
    <lineage>
        <taxon>Bacteria</taxon>
        <taxon>Bacillati</taxon>
        <taxon>Bacillota</taxon>
        <taxon>Bacilli</taxon>
        <taxon>Bacillales</taxon>
        <taxon>Bacillaceae</taxon>
        <taxon>Evansella</taxon>
    </lineage>
</organism>
<feature type="transmembrane region" description="Helical" evidence="1">
    <location>
        <begin position="101"/>
        <end position="126"/>
    </location>
</feature>
<keyword evidence="3" id="KW-1185">Reference proteome</keyword>
<accession>A0ABS6JTC7</accession>
<name>A0ABS6JTC7_9BACI</name>
<evidence type="ECO:0000313" key="2">
    <source>
        <dbReference type="EMBL" id="MBU9721675.1"/>
    </source>
</evidence>
<dbReference type="Pfam" id="PF12730">
    <property type="entry name" value="ABC2_membrane_4"/>
    <property type="match status" value="1"/>
</dbReference>
<reference evidence="2 3" key="1">
    <citation type="submission" date="2021-06" db="EMBL/GenBank/DDBJ databases">
        <title>Bacillus sp. RD4P76, an endophyte from a halophyte.</title>
        <authorList>
            <person name="Sun J.-Q."/>
        </authorList>
    </citation>
    <scope>NUCLEOTIDE SEQUENCE [LARGE SCALE GENOMIC DNA]</scope>
    <source>
        <strain evidence="2 3">JCM 17098</strain>
    </source>
</reference>